<dbReference type="InterPro" id="IPR006860">
    <property type="entry name" value="FecR"/>
</dbReference>
<evidence type="ECO:0000259" key="3">
    <source>
        <dbReference type="Pfam" id="PF16344"/>
    </source>
</evidence>
<feature type="domain" description="FecR protein" evidence="2">
    <location>
        <begin position="121"/>
        <end position="212"/>
    </location>
</feature>
<accession>A0ABV6HFW7</accession>
<proteinExistence type="predicted"/>
<keyword evidence="1" id="KW-1133">Transmembrane helix</keyword>
<keyword evidence="5" id="KW-1185">Reference proteome</keyword>
<dbReference type="PANTHER" id="PTHR30273">
    <property type="entry name" value="PERIPLASMIC SIGNAL SENSOR AND SIGMA FACTOR ACTIVATOR FECR-RELATED"/>
    <property type="match status" value="1"/>
</dbReference>
<dbReference type="Gene3D" id="2.60.120.1440">
    <property type="match status" value="1"/>
</dbReference>
<comment type="caution">
    <text evidence="4">The sequence shown here is derived from an EMBL/GenBank/DDBJ whole genome shotgun (WGS) entry which is preliminary data.</text>
</comment>
<keyword evidence="1" id="KW-0472">Membrane</keyword>
<evidence type="ECO:0000313" key="4">
    <source>
        <dbReference type="EMBL" id="MFC0317764.1"/>
    </source>
</evidence>
<dbReference type="InterPro" id="IPR032508">
    <property type="entry name" value="FecR_C"/>
</dbReference>
<sequence>MDQTRLRELLEKLASDRITAEELHRLMQAVQDDTYTEELDQALRRFQDLPIIPHLDDQEQSLKSYQQITSDKRFLQARKQKRLYLTWVAASLALILVGALLYQRLSSPREHLRNAFTTTWTAPLGEQRQIELPDGTSVWLNAGSRLDIPRNYNDNDRRVVLAGEAYFDVQSNKQKPFTVETGSLITKVLGTAFNINSFDASHIAVTVRQGKIAVQHQAETVSLLTANQQLIYNVHTNHKQVHDVNATAMIAWIHQRLRFDNISMADAGKALERWSNKTFIYRNDAIRGCHFTVSFHEGENLREMLNVISALNNFKYEIKNDTVYLDGNGCE</sequence>
<name>A0ABV6HFW7_9SPHI</name>
<dbReference type="RefSeq" id="WP_130854435.1">
    <property type="nucleotide sequence ID" value="NZ_JBHLWO010000001.1"/>
</dbReference>
<protein>
    <submittedName>
        <fullName evidence="4">FecR family protein</fullName>
    </submittedName>
</protein>
<keyword evidence="1" id="KW-0812">Transmembrane</keyword>
<gene>
    <name evidence="4" type="ORF">ACFFI0_05565</name>
</gene>
<feature type="transmembrane region" description="Helical" evidence="1">
    <location>
        <begin position="83"/>
        <end position="102"/>
    </location>
</feature>
<dbReference type="Pfam" id="PF16344">
    <property type="entry name" value="FecR_C"/>
    <property type="match status" value="1"/>
</dbReference>
<feature type="domain" description="Protein FecR C-terminal" evidence="3">
    <location>
        <begin position="256"/>
        <end position="324"/>
    </location>
</feature>
<evidence type="ECO:0000259" key="2">
    <source>
        <dbReference type="Pfam" id="PF04773"/>
    </source>
</evidence>
<dbReference type="Proteomes" id="UP001589774">
    <property type="component" value="Unassembled WGS sequence"/>
</dbReference>
<dbReference type="InterPro" id="IPR012373">
    <property type="entry name" value="Ferrdict_sens_TM"/>
</dbReference>
<dbReference type="PANTHER" id="PTHR30273:SF2">
    <property type="entry name" value="PROTEIN FECR"/>
    <property type="match status" value="1"/>
</dbReference>
<reference evidence="4 5" key="1">
    <citation type="submission" date="2024-09" db="EMBL/GenBank/DDBJ databases">
        <authorList>
            <person name="Sun Q."/>
            <person name="Mori K."/>
        </authorList>
    </citation>
    <scope>NUCLEOTIDE SEQUENCE [LARGE SCALE GENOMIC DNA]</scope>
    <source>
        <strain evidence="4 5">CCM 7765</strain>
    </source>
</reference>
<evidence type="ECO:0000256" key="1">
    <source>
        <dbReference type="SAM" id="Phobius"/>
    </source>
</evidence>
<dbReference type="EMBL" id="JBHLWO010000001">
    <property type="protein sequence ID" value="MFC0317764.1"/>
    <property type="molecule type" value="Genomic_DNA"/>
</dbReference>
<dbReference type="PIRSF" id="PIRSF018266">
    <property type="entry name" value="FecR"/>
    <property type="match status" value="1"/>
</dbReference>
<dbReference type="Pfam" id="PF04773">
    <property type="entry name" value="FecR"/>
    <property type="match status" value="1"/>
</dbReference>
<organism evidence="4 5">
    <name type="scientific">Olivibacter oleidegradans</name>
    <dbReference type="NCBI Taxonomy" id="760123"/>
    <lineage>
        <taxon>Bacteria</taxon>
        <taxon>Pseudomonadati</taxon>
        <taxon>Bacteroidota</taxon>
        <taxon>Sphingobacteriia</taxon>
        <taxon>Sphingobacteriales</taxon>
        <taxon>Sphingobacteriaceae</taxon>
        <taxon>Olivibacter</taxon>
    </lineage>
</organism>
<dbReference type="Gene3D" id="3.55.50.30">
    <property type="match status" value="1"/>
</dbReference>
<evidence type="ECO:0000313" key="5">
    <source>
        <dbReference type="Proteomes" id="UP001589774"/>
    </source>
</evidence>